<accession>A0A8X6TNX5</accession>
<dbReference type="Proteomes" id="UP000887013">
    <property type="component" value="Unassembled WGS sequence"/>
</dbReference>
<protein>
    <submittedName>
        <fullName evidence="1">Uncharacterized protein</fullName>
    </submittedName>
</protein>
<sequence length="85" mass="9170">MVAELPLSELGAHNECLIPAVLEIQVNPTIPSPMLAKEYTELLLRVATRQNCLSQISSAVLTPLKSYPAQIGTDGCSLAARHQRS</sequence>
<dbReference type="EMBL" id="BMAW01014683">
    <property type="protein sequence ID" value="GFT39998.1"/>
    <property type="molecule type" value="Genomic_DNA"/>
</dbReference>
<reference evidence="1" key="1">
    <citation type="submission" date="2020-08" db="EMBL/GenBank/DDBJ databases">
        <title>Multicomponent nature underlies the extraordinary mechanical properties of spider dragline silk.</title>
        <authorList>
            <person name="Kono N."/>
            <person name="Nakamura H."/>
            <person name="Mori M."/>
            <person name="Yoshida Y."/>
            <person name="Ohtoshi R."/>
            <person name="Malay A.D."/>
            <person name="Moran D.A.P."/>
            <person name="Tomita M."/>
            <person name="Numata K."/>
            <person name="Arakawa K."/>
        </authorList>
    </citation>
    <scope>NUCLEOTIDE SEQUENCE</scope>
</reference>
<organism evidence="1 2">
    <name type="scientific">Nephila pilipes</name>
    <name type="common">Giant wood spider</name>
    <name type="synonym">Nephila maculata</name>
    <dbReference type="NCBI Taxonomy" id="299642"/>
    <lineage>
        <taxon>Eukaryota</taxon>
        <taxon>Metazoa</taxon>
        <taxon>Ecdysozoa</taxon>
        <taxon>Arthropoda</taxon>
        <taxon>Chelicerata</taxon>
        <taxon>Arachnida</taxon>
        <taxon>Araneae</taxon>
        <taxon>Araneomorphae</taxon>
        <taxon>Entelegynae</taxon>
        <taxon>Araneoidea</taxon>
        <taxon>Nephilidae</taxon>
        <taxon>Nephila</taxon>
    </lineage>
</organism>
<keyword evidence="2" id="KW-1185">Reference proteome</keyword>
<dbReference type="AlphaFoldDB" id="A0A8X6TNX5"/>
<comment type="caution">
    <text evidence="1">The sequence shown here is derived from an EMBL/GenBank/DDBJ whole genome shotgun (WGS) entry which is preliminary data.</text>
</comment>
<proteinExistence type="predicted"/>
<gene>
    <name evidence="1" type="ORF">NPIL_589531</name>
</gene>
<name>A0A8X6TNX5_NEPPI</name>
<evidence type="ECO:0000313" key="2">
    <source>
        <dbReference type="Proteomes" id="UP000887013"/>
    </source>
</evidence>
<evidence type="ECO:0000313" key="1">
    <source>
        <dbReference type="EMBL" id="GFT39998.1"/>
    </source>
</evidence>